<dbReference type="EnsemblMetazoa" id="XM_021056646.2">
    <property type="protein sequence ID" value="XP_020912305.1"/>
    <property type="gene ID" value="LOC110250051"/>
</dbReference>
<dbReference type="AlphaFoldDB" id="A0A913XYM7"/>
<name>A0A913XYM7_EXADI</name>
<evidence type="ECO:0000313" key="4">
    <source>
        <dbReference type="Proteomes" id="UP000887567"/>
    </source>
</evidence>
<dbReference type="Proteomes" id="UP000887567">
    <property type="component" value="Unplaced"/>
</dbReference>
<sequence>MSIIHEVFLVHLVANMLALTCGLNSTIKQDLPTESPETSATEPSVSMSRKIRDWFLNGLAWKTATVVAGGLLLLTLLVLTLYRIRKRRISKNQTLQVLQEPTVEICVPRDNTFMGSHSTGVVHKADIQKCTSPTEKPRVKSKMLRSFKEDNPNIQQPRGCKNDPGNGIVKSTRNDQRTPSHLNNTNSIFCNLQHDIKCKEVIYQNQEHIQCGSRLHSSAVTEKQPIYQNSHHALKRINWNKQGVKEEVIYENT</sequence>
<keyword evidence="4" id="KW-1185">Reference proteome</keyword>
<evidence type="ECO:0000256" key="2">
    <source>
        <dbReference type="SAM" id="Phobius"/>
    </source>
</evidence>
<organism evidence="3 4">
    <name type="scientific">Exaiptasia diaphana</name>
    <name type="common">Tropical sea anemone</name>
    <name type="synonym">Aiptasia pulchella</name>
    <dbReference type="NCBI Taxonomy" id="2652724"/>
    <lineage>
        <taxon>Eukaryota</taxon>
        <taxon>Metazoa</taxon>
        <taxon>Cnidaria</taxon>
        <taxon>Anthozoa</taxon>
        <taxon>Hexacorallia</taxon>
        <taxon>Actiniaria</taxon>
        <taxon>Aiptasiidae</taxon>
        <taxon>Exaiptasia</taxon>
    </lineage>
</organism>
<feature type="transmembrane region" description="Helical" evidence="2">
    <location>
        <begin position="59"/>
        <end position="82"/>
    </location>
</feature>
<keyword evidence="2" id="KW-1133">Transmembrane helix</keyword>
<proteinExistence type="predicted"/>
<evidence type="ECO:0000256" key="1">
    <source>
        <dbReference type="SAM" id="MobiDB-lite"/>
    </source>
</evidence>
<dbReference type="KEGG" id="epa:110250051"/>
<protein>
    <submittedName>
        <fullName evidence="3">Uncharacterized protein</fullName>
    </submittedName>
</protein>
<dbReference type="GeneID" id="110250051"/>
<dbReference type="RefSeq" id="XP_020912305.1">
    <property type="nucleotide sequence ID" value="XM_021056646.2"/>
</dbReference>
<feature type="transmembrane region" description="Helical" evidence="2">
    <location>
        <begin position="7"/>
        <end position="27"/>
    </location>
</feature>
<accession>A0A913XYM7</accession>
<evidence type="ECO:0000313" key="3">
    <source>
        <dbReference type="EnsemblMetazoa" id="XP_020912305.1"/>
    </source>
</evidence>
<feature type="region of interest" description="Disordered" evidence="1">
    <location>
        <begin position="150"/>
        <end position="181"/>
    </location>
</feature>
<keyword evidence="2" id="KW-0472">Membrane</keyword>
<reference evidence="3" key="1">
    <citation type="submission" date="2022-11" db="UniProtKB">
        <authorList>
            <consortium name="EnsemblMetazoa"/>
        </authorList>
    </citation>
    <scope>IDENTIFICATION</scope>
</reference>
<keyword evidence="2" id="KW-0812">Transmembrane</keyword>